<dbReference type="PANTHER" id="PTHR47584:SF14">
    <property type="entry name" value="L10-INTERACTING MYB DOMAIN-CONTAINING PROTEIN-LIKE"/>
    <property type="match status" value="1"/>
</dbReference>
<dbReference type="OrthoDB" id="686198at2759"/>
<feature type="domain" description="Myb/SANT-like" evidence="1">
    <location>
        <begin position="66"/>
        <end position="158"/>
    </location>
</feature>
<keyword evidence="3" id="KW-1185">Reference proteome</keyword>
<accession>A0A9E7G4R4</accession>
<gene>
    <name evidence="2" type="ORF">MUK42_20284</name>
</gene>
<dbReference type="Pfam" id="PF12776">
    <property type="entry name" value="Myb_DNA-bind_3"/>
    <property type="match status" value="1"/>
</dbReference>
<dbReference type="EMBL" id="CP097507">
    <property type="protein sequence ID" value="URE05043.1"/>
    <property type="molecule type" value="Genomic_DNA"/>
</dbReference>
<evidence type="ECO:0000313" key="2">
    <source>
        <dbReference type="EMBL" id="URE05043.1"/>
    </source>
</evidence>
<dbReference type="InterPro" id="IPR045026">
    <property type="entry name" value="LIMYB"/>
</dbReference>
<reference evidence="2" key="1">
    <citation type="submission" date="2022-05" db="EMBL/GenBank/DDBJ databases">
        <title>The Musa troglodytarum L. genome provides insights into the mechanism of non-climacteric behaviour and enrichment of carotenoids.</title>
        <authorList>
            <person name="Wang J."/>
        </authorList>
    </citation>
    <scope>NUCLEOTIDE SEQUENCE</scope>
    <source>
        <tissue evidence="2">Leaf</tissue>
    </source>
</reference>
<evidence type="ECO:0000259" key="1">
    <source>
        <dbReference type="Pfam" id="PF12776"/>
    </source>
</evidence>
<dbReference type="InterPro" id="IPR024752">
    <property type="entry name" value="Myb/SANT-like_dom"/>
</dbReference>
<dbReference type="AlphaFoldDB" id="A0A9E7G4R4"/>
<evidence type="ECO:0000313" key="3">
    <source>
        <dbReference type="Proteomes" id="UP001055439"/>
    </source>
</evidence>
<proteinExistence type="predicted"/>
<name>A0A9E7G4R4_9LILI</name>
<protein>
    <recommendedName>
        <fullName evidence="1">Myb/SANT-like domain-containing protein</fullName>
    </recommendedName>
</protein>
<sequence length="214" mass="24438">MGFFLCLQRFGETQLPPSPSALACAFVGIVPSPFSSVMADFTGSDFHGEENDTDIVDEGGFNVSVWPDEIEERFIYIMEAEVNKGNRTSTTFSKPAWRAIEETLNAQTKRNYTYTQLRNKFNQLRTRQKDFANLIKETGVRWNPGSGSVSATDEVWERLYKRWDLLSPLVYLLLQIVLLGLVDSDSWFYRNTLMLLEPTIFGVWTSEVVVIVLI</sequence>
<dbReference type="Proteomes" id="UP001055439">
    <property type="component" value="Chromosome 5"/>
</dbReference>
<dbReference type="PANTHER" id="PTHR47584">
    <property type="match status" value="1"/>
</dbReference>
<organism evidence="2 3">
    <name type="scientific">Musa troglodytarum</name>
    <name type="common">fe'i banana</name>
    <dbReference type="NCBI Taxonomy" id="320322"/>
    <lineage>
        <taxon>Eukaryota</taxon>
        <taxon>Viridiplantae</taxon>
        <taxon>Streptophyta</taxon>
        <taxon>Embryophyta</taxon>
        <taxon>Tracheophyta</taxon>
        <taxon>Spermatophyta</taxon>
        <taxon>Magnoliopsida</taxon>
        <taxon>Liliopsida</taxon>
        <taxon>Zingiberales</taxon>
        <taxon>Musaceae</taxon>
        <taxon>Musa</taxon>
    </lineage>
</organism>